<sequence>MPVVRSHTAPFINIKYQTKSDLIKAESALSKLDQGPTGNRLIYELSKLSKNGKSLTIVADRKTTSGAMPTLTKSQVQRFGVSEDEYNIEHNDRANKLAQKRRFGFKGKGTSAIVRWNPSLSVHVSDEGIHSAVNDEKEAFISLAHELIHGYRMMKGTYTADHSDRYEPGTRSYKEEQRAVGLGIHSNRSFSENSIRNESKMNLRAKYVIDENLSYIG</sequence>
<evidence type="ECO:0000313" key="2">
    <source>
        <dbReference type="Proteomes" id="UP001515780"/>
    </source>
</evidence>
<organism evidence="1 2">
    <name type="scientific">Candidatus Pantoea communis</name>
    <dbReference type="NCBI Taxonomy" id="2608354"/>
    <lineage>
        <taxon>Bacteria</taxon>
        <taxon>Pseudomonadati</taxon>
        <taxon>Pseudomonadota</taxon>
        <taxon>Gammaproteobacteria</taxon>
        <taxon>Enterobacterales</taxon>
        <taxon>Erwiniaceae</taxon>
        <taxon>Pantoea</taxon>
    </lineage>
</organism>
<gene>
    <name evidence="1" type="ORF">F3J37_01670</name>
</gene>
<dbReference type="NCBIfam" id="NF041347">
    <property type="entry name" value="XopG"/>
    <property type="match status" value="1"/>
</dbReference>
<reference evidence="1 2" key="1">
    <citation type="journal article" date="2019" name="bioRxiv">
        <title>Bacteria contribute to plant secondary compound degradation in a generalist herbivore system.</title>
        <authorList>
            <person name="Francoeur C.B."/>
            <person name="Khadempour L."/>
            <person name="Moreira-Soto R.D."/>
            <person name="Gotting K."/>
            <person name="Book A.J."/>
            <person name="Pinto-Tomas A.A."/>
            <person name="Keefover-Ring K."/>
            <person name="Currie C.R."/>
        </authorList>
    </citation>
    <scope>NUCLEOTIDE SEQUENCE [LARGE SCALE GENOMIC DNA]</scope>
    <source>
        <strain evidence="1">Al-1710</strain>
    </source>
</reference>
<name>A0ABX0RKR3_9GAMM</name>
<proteinExistence type="predicted"/>
<comment type="caution">
    <text evidence="1">The sequence shown here is derived from an EMBL/GenBank/DDBJ whole genome shotgun (WGS) entry which is preliminary data.</text>
</comment>
<keyword evidence="2" id="KW-1185">Reference proteome</keyword>
<protein>
    <recommendedName>
        <fullName evidence="3">Type III effector</fullName>
    </recommendedName>
</protein>
<dbReference type="RefSeq" id="WP_166718778.1">
    <property type="nucleotide sequence ID" value="NZ_VWXC01000001.1"/>
</dbReference>
<dbReference type="Proteomes" id="UP001515780">
    <property type="component" value="Unassembled WGS sequence"/>
</dbReference>
<dbReference type="EMBL" id="VWXC01000001">
    <property type="protein sequence ID" value="NIG17387.1"/>
    <property type="molecule type" value="Genomic_DNA"/>
</dbReference>
<dbReference type="Pfam" id="PF14891">
    <property type="entry name" value="Peptidase_M91"/>
    <property type="match status" value="1"/>
</dbReference>
<dbReference type="InterPro" id="IPR028208">
    <property type="entry name" value="Effector_pro_NleD-like"/>
</dbReference>
<evidence type="ECO:0000313" key="1">
    <source>
        <dbReference type="EMBL" id="NIG17387.1"/>
    </source>
</evidence>
<accession>A0ABX0RKR3</accession>
<evidence type="ECO:0008006" key="3">
    <source>
        <dbReference type="Google" id="ProtNLM"/>
    </source>
</evidence>